<accession>A0A317SGJ6</accession>
<keyword evidence="2" id="KW-1185">Reference proteome</keyword>
<dbReference type="EMBL" id="PYWC01000076">
    <property type="protein sequence ID" value="PWW73649.1"/>
    <property type="molecule type" value="Genomic_DNA"/>
</dbReference>
<name>A0A317SGJ6_9PEZI</name>
<evidence type="ECO:0000313" key="1">
    <source>
        <dbReference type="EMBL" id="PWW73649.1"/>
    </source>
</evidence>
<evidence type="ECO:0000313" key="2">
    <source>
        <dbReference type="Proteomes" id="UP000246991"/>
    </source>
</evidence>
<dbReference type="AlphaFoldDB" id="A0A317SGJ6"/>
<comment type="caution">
    <text evidence="1">The sequence shown here is derived from an EMBL/GenBank/DDBJ whole genome shotgun (WGS) entry which is preliminary data.</text>
</comment>
<gene>
    <name evidence="1" type="ORF">C7212DRAFT_365754</name>
</gene>
<reference evidence="1 2" key="1">
    <citation type="submission" date="2018-03" db="EMBL/GenBank/DDBJ databases">
        <title>Genomes of Pezizomycetes fungi and the evolution of truffles.</title>
        <authorList>
            <person name="Murat C."/>
            <person name="Payen T."/>
            <person name="Noel B."/>
            <person name="Kuo A."/>
            <person name="Martin F.M."/>
        </authorList>
    </citation>
    <scope>NUCLEOTIDE SEQUENCE [LARGE SCALE GENOMIC DNA]</scope>
    <source>
        <strain evidence="1">091103-1</strain>
    </source>
</reference>
<protein>
    <submittedName>
        <fullName evidence="1">Uncharacterized protein</fullName>
    </submittedName>
</protein>
<proteinExistence type="predicted"/>
<dbReference type="Proteomes" id="UP000246991">
    <property type="component" value="Unassembled WGS sequence"/>
</dbReference>
<sequence length="247" mass="26823">MLGVNPRKHLRKKAMYRAGMISPVYLFPLPGKGFILRHGDAGDRRPLWESVRTPASGTVNLYPERSLMARMKFGRGSVIPYQPQKYFFTIELAQADRIGVIQGRPVWEEAASVGATAAIAASVVLIYAISGIDTPVSSVSLWMAKAFTGIMCSPRAGLGTTARVLIDFVVDLKEDGLPYTPGGSGIRKGSSGWYSGGLPEVEVDMNFNSMIPSEQIEEGSPPVSDLSQSLYLEDLQLPIISQSWPST</sequence>
<organism evidence="1 2">
    <name type="scientific">Tuber magnatum</name>
    <name type="common">white Piedmont truffle</name>
    <dbReference type="NCBI Taxonomy" id="42249"/>
    <lineage>
        <taxon>Eukaryota</taxon>
        <taxon>Fungi</taxon>
        <taxon>Dikarya</taxon>
        <taxon>Ascomycota</taxon>
        <taxon>Pezizomycotina</taxon>
        <taxon>Pezizomycetes</taxon>
        <taxon>Pezizales</taxon>
        <taxon>Tuberaceae</taxon>
        <taxon>Tuber</taxon>
    </lineage>
</organism>